<dbReference type="Gene3D" id="2.40.170.20">
    <property type="entry name" value="TonB-dependent receptor, beta-barrel domain"/>
    <property type="match status" value="1"/>
</dbReference>
<dbReference type="RefSeq" id="WP_171221121.1">
    <property type="nucleotide sequence ID" value="NZ_CP121446.1"/>
</dbReference>
<evidence type="ECO:0000256" key="2">
    <source>
        <dbReference type="ARBA" id="ARBA00023136"/>
    </source>
</evidence>
<organism evidence="5 6">
    <name type="scientific">Flavobacterium rivulicola</name>
    <dbReference type="NCBI Taxonomy" id="2732161"/>
    <lineage>
        <taxon>Bacteria</taxon>
        <taxon>Pseudomonadati</taxon>
        <taxon>Bacteroidota</taxon>
        <taxon>Flavobacteriia</taxon>
        <taxon>Flavobacteriales</taxon>
        <taxon>Flavobacteriaceae</taxon>
        <taxon>Flavobacterium</taxon>
    </lineage>
</organism>
<feature type="chain" id="PRO_5030930577" evidence="4">
    <location>
        <begin position="18"/>
        <end position="661"/>
    </location>
</feature>
<keyword evidence="6" id="KW-1185">Reference proteome</keyword>
<keyword evidence="3" id="KW-0998">Cell outer membrane</keyword>
<protein>
    <submittedName>
        <fullName evidence="5">TonB-dependent receptor</fullName>
    </submittedName>
</protein>
<feature type="signal peptide" evidence="4">
    <location>
        <begin position="1"/>
        <end position="17"/>
    </location>
</feature>
<name>A0A7Y3R6N6_9FLAO</name>
<evidence type="ECO:0000256" key="1">
    <source>
        <dbReference type="ARBA" id="ARBA00004442"/>
    </source>
</evidence>
<evidence type="ECO:0000313" key="6">
    <source>
        <dbReference type="Proteomes" id="UP000536509"/>
    </source>
</evidence>
<dbReference type="SUPFAM" id="SSF56935">
    <property type="entry name" value="Porins"/>
    <property type="match status" value="1"/>
</dbReference>
<evidence type="ECO:0000256" key="4">
    <source>
        <dbReference type="SAM" id="SignalP"/>
    </source>
</evidence>
<evidence type="ECO:0000256" key="3">
    <source>
        <dbReference type="ARBA" id="ARBA00023237"/>
    </source>
</evidence>
<keyword evidence="5" id="KW-0675">Receptor</keyword>
<evidence type="ECO:0000313" key="5">
    <source>
        <dbReference type="EMBL" id="NNT70918.1"/>
    </source>
</evidence>
<gene>
    <name evidence="5" type="ORF">HKT18_01700</name>
</gene>
<reference evidence="5 6" key="1">
    <citation type="submission" date="2020-05" db="EMBL/GenBank/DDBJ databases">
        <title>Draft genome of Flavobacterium sp. IMCC34852.</title>
        <authorList>
            <person name="Song J."/>
            <person name="Cho J.-C."/>
        </authorList>
    </citation>
    <scope>NUCLEOTIDE SEQUENCE [LARGE SCALE GENOMIC DNA]</scope>
    <source>
        <strain evidence="5 6">IMCC34852</strain>
    </source>
</reference>
<keyword evidence="4" id="KW-0732">Signal</keyword>
<dbReference type="AlphaFoldDB" id="A0A7Y3R6N6"/>
<dbReference type="InterPro" id="IPR036942">
    <property type="entry name" value="Beta-barrel_TonB_sf"/>
</dbReference>
<dbReference type="EMBL" id="JABEVX010000001">
    <property type="protein sequence ID" value="NNT70918.1"/>
    <property type="molecule type" value="Genomic_DNA"/>
</dbReference>
<accession>A0A7Y3R6N6</accession>
<sequence>MKNTILLLLFSSFFSYAQEVKDSLVPKDLKEVIVIGKKTQIHEKLTKSLASIDEFLDKGSKVDLVKRGAYAWEPILNSMATERTLITIDGMRIFGACTDKMDPITSYIEVSNLSEATVNSGQQGSCFGSTIGGAIDLKRTQSKFGQPLWSFGLNTGFESNNRQKIIGSSINYADSTYYIDTDVMFREADNYAAGNDKEILYSQFRKLNFSATSGFKFSQNKLLEASVIYDKATDVGYPALPMDVSLAKALITSVKYVVLPKSPWLKDWETKIYFNTITHRMDDTTRPSVPIHMDMPGWSKTFGLYSKISGVKNNHHFLANLNSFYNQSVAEMTMYPNNPDENSMFMYTWPDVRTFYTGWFVEDHWVFNCHSGLKMSVSFGNHTNKVASDFGLQSLQIFYPEMQAQKSRFLKSLAANYNFTKNGWEYGLGLGYGERAPSVSEGYGFYLFNSSDRFDYVGNPNLKNEKSWESNAFIGYKKEQIKAKITASYFHINNYIIGTPVESLVPMTIGANGVKLYTALNYATIFNVDFNSEWTLNQHWKWNINLLYSLGKDSNHDNLPLINPLSYRTALTFTQNRFNANLEGVGHATQTRFGSAYGETKTPDFALLNANFGYKFVLPGSLLYTKLGIENLLDAFYTTYADWNKIPRMGRNIFLNLNYSF</sequence>
<dbReference type="Proteomes" id="UP000536509">
    <property type="component" value="Unassembled WGS sequence"/>
</dbReference>
<keyword evidence="2" id="KW-0472">Membrane</keyword>
<comment type="subcellular location">
    <subcellularLocation>
        <location evidence="1">Cell outer membrane</location>
    </subcellularLocation>
</comment>
<dbReference type="GO" id="GO:0009279">
    <property type="term" value="C:cell outer membrane"/>
    <property type="evidence" value="ECO:0007669"/>
    <property type="project" value="UniProtKB-SubCell"/>
</dbReference>
<comment type="caution">
    <text evidence="5">The sequence shown here is derived from an EMBL/GenBank/DDBJ whole genome shotgun (WGS) entry which is preliminary data.</text>
</comment>
<proteinExistence type="predicted"/>